<dbReference type="GO" id="GO:0016301">
    <property type="term" value="F:kinase activity"/>
    <property type="evidence" value="ECO:0007669"/>
    <property type="project" value="UniProtKB-KW"/>
</dbReference>
<comment type="caution">
    <text evidence="7">The sequence shown here is derived from an EMBL/GenBank/DDBJ whole genome shotgun (WGS) entry which is preliminary data.</text>
</comment>
<feature type="region of interest" description="Disordered" evidence="5">
    <location>
        <begin position="49"/>
        <end position="80"/>
    </location>
</feature>
<dbReference type="EMBL" id="JBICBT010000240">
    <property type="protein sequence ID" value="KAL3119663.1"/>
    <property type="molecule type" value="Genomic_DNA"/>
</dbReference>
<keyword evidence="8" id="KW-1185">Reference proteome</keyword>
<dbReference type="InterPro" id="IPR020568">
    <property type="entry name" value="Ribosomal_Su5_D2-typ_SF"/>
</dbReference>
<dbReference type="PRINTS" id="PR00959">
    <property type="entry name" value="MEVGALKINASE"/>
</dbReference>
<evidence type="ECO:0000256" key="4">
    <source>
        <dbReference type="ARBA" id="ARBA00022840"/>
    </source>
</evidence>
<proteinExistence type="predicted"/>
<dbReference type="Gene3D" id="3.30.230.120">
    <property type="match status" value="1"/>
</dbReference>
<gene>
    <name evidence="7" type="ORF">niasHT_006749</name>
</gene>
<evidence type="ECO:0000256" key="3">
    <source>
        <dbReference type="ARBA" id="ARBA00022777"/>
    </source>
</evidence>
<evidence type="ECO:0000256" key="1">
    <source>
        <dbReference type="ARBA" id="ARBA00022679"/>
    </source>
</evidence>
<evidence type="ECO:0000313" key="8">
    <source>
        <dbReference type="Proteomes" id="UP001620626"/>
    </source>
</evidence>
<dbReference type="PANTHER" id="PTHR32463:SF0">
    <property type="entry name" value="L-FUCOSE KINASE"/>
    <property type="match status" value="1"/>
</dbReference>
<dbReference type="InterPro" id="IPR006204">
    <property type="entry name" value="GHMP_kinase_N_dom"/>
</dbReference>
<feature type="domain" description="GHMP kinase N-terminal" evidence="6">
    <location>
        <begin position="294"/>
        <end position="362"/>
    </location>
</feature>
<feature type="compositionally biased region" description="Basic and acidic residues" evidence="5">
    <location>
        <begin position="49"/>
        <end position="63"/>
    </location>
</feature>
<dbReference type="GO" id="GO:0005524">
    <property type="term" value="F:ATP binding"/>
    <property type="evidence" value="ECO:0007669"/>
    <property type="project" value="UniProtKB-KW"/>
</dbReference>
<feature type="compositionally biased region" description="Acidic residues" evidence="5">
    <location>
        <begin position="67"/>
        <end position="80"/>
    </location>
</feature>
<dbReference type="SUPFAM" id="SSF54211">
    <property type="entry name" value="Ribosomal protein S5 domain 2-like"/>
    <property type="match status" value="1"/>
</dbReference>
<sequence>MQFSSPHFLSLSAQFAALSNGHAQQKQQQQQPIETVLAQLALRLRESVAKQRKNDGTDNEKRGNGQTEEEEEEKEEGWDGVEEGMEGMLWRRIRTLAEFGLATDARLVPWMFDLAKRLLDRSPGPKVIRKITDRLRWVALRLSLRFLPPICSPRIHRIPPMAEKCPISASPTVFHCEAQVTARMDIAGGWTDTPPITYQSAIPSAVLNVSIKVNGKRPIGCRCARLREFSGIFYTQTSHGLTEDTLHFPSADSVFACFSHPSMIGSLLSSILIVAGIVREELVGGERIRRFSMAAPGRGLHISTNSDLPHGSGLGTSSILSAAVLAALWRLFGRPFCQSELVHAVLRVEQLHTTGGGWQDQIGGCLPGGFKLGTVCPGGERQCQWRTVPVGSELRNEMANRLAMIYTGQTRLAKHLLEEVLLSWLGRDQRILGAVQRLADGARRAEKELREGKFPSEMCRQYNGLKKEFTAETEPRIVAELNAELTASGLAEVAWIAGAGGGGFLYVWLGKGQTLEELEKFLASDERWKGMNVWRVEMEEKEPMRITEGAERNYDK</sequence>
<protein>
    <recommendedName>
        <fullName evidence="6">GHMP kinase N-terminal domain-containing protein</fullName>
    </recommendedName>
</protein>
<dbReference type="PANTHER" id="PTHR32463">
    <property type="entry name" value="L-FUCOSE KINASE"/>
    <property type="match status" value="1"/>
</dbReference>
<evidence type="ECO:0000313" key="7">
    <source>
        <dbReference type="EMBL" id="KAL3119663.1"/>
    </source>
</evidence>
<keyword evidence="1" id="KW-0808">Transferase</keyword>
<dbReference type="InterPro" id="IPR052203">
    <property type="entry name" value="GHMP_Kinase-Related"/>
</dbReference>
<dbReference type="Proteomes" id="UP001620626">
    <property type="component" value="Unassembled WGS sequence"/>
</dbReference>
<keyword evidence="3" id="KW-0418">Kinase</keyword>
<keyword evidence="4" id="KW-0067">ATP-binding</keyword>
<reference evidence="7 8" key="1">
    <citation type="submission" date="2024-10" db="EMBL/GenBank/DDBJ databases">
        <authorList>
            <person name="Kim D."/>
        </authorList>
    </citation>
    <scope>NUCLEOTIDE SEQUENCE [LARGE SCALE GENOMIC DNA]</scope>
    <source>
        <strain evidence="7">BH-2024</strain>
    </source>
</reference>
<organism evidence="7 8">
    <name type="scientific">Heterodera trifolii</name>
    <dbReference type="NCBI Taxonomy" id="157864"/>
    <lineage>
        <taxon>Eukaryota</taxon>
        <taxon>Metazoa</taxon>
        <taxon>Ecdysozoa</taxon>
        <taxon>Nematoda</taxon>
        <taxon>Chromadorea</taxon>
        <taxon>Rhabditida</taxon>
        <taxon>Tylenchina</taxon>
        <taxon>Tylenchomorpha</taxon>
        <taxon>Tylenchoidea</taxon>
        <taxon>Heteroderidae</taxon>
        <taxon>Heteroderinae</taxon>
        <taxon>Heterodera</taxon>
    </lineage>
</organism>
<name>A0ABD2LWN2_9BILA</name>
<evidence type="ECO:0000256" key="2">
    <source>
        <dbReference type="ARBA" id="ARBA00022741"/>
    </source>
</evidence>
<dbReference type="Pfam" id="PF00288">
    <property type="entry name" value="GHMP_kinases_N"/>
    <property type="match status" value="1"/>
</dbReference>
<evidence type="ECO:0000259" key="6">
    <source>
        <dbReference type="Pfam" id="PF00288"/>
    </source>
</evidence>
<dbReference type="InterPro" id="IPR036554">
    <property type="entry name" value="GHMP_kinase_C_sf"/>
</dbReference>
<dbReference type="AlphaFoldDB" id="A0ABD2LWN2"/>
<accession>A0ABD2LWN2</accession>
<keyword evidence="2" id="KW-0547">Nucleotide-binding</keyword>
<evidence type="ECO:0000256" key="5">
    <source>
        <dbReference type="SAM" id="MobiDB-lite"/>
    </source>
</evidence>
<dbReference type="SUPFAM" id="SSF55060">
    <property type="entry name" value="GHMP Kinase, C-terminal domain"/>
    <property type="match status" value="1"/>
</dbReference>